<dbReference type="Proteomes" id="UP000587760">
    <property type="component" value="Unassembled WGS sequence"/>
</dbReference>
<organism evidence="5 6">
    <name type="scientific">Spirochaeta isovalerica</name>
    <dbReference type="NCBI Taxonomy" id="150"/>
    <lineage>
        <taxon>Bacteria</taxon>
        <taxon>Pseudomonadati</taxon>
        <taxon>Spirochaetota</taxon>
        <taxon>Spirochaetia</taxon>
        <taxon>Spirochaetales</taxon>
        <taxon>Spirochaetaceae</taxon>
        <taxon>Spirochaeta</taxon>
    </lineage>
</organism>
<dbReference type="FunFam" id="3.40.50.1970:FF:000003">
    <property type="entry name" value="Alcohol dehydrogenase, iron-containing"/>
    <property type="match status" value="1"/>
</dbReference>
<dbReference type="GO" id="GO:0004022">
    <property type="term" value="F:alcohol dehydrogenase (NAD+) activity"/>
    <property type="evidence" value="ECO:0007669"/>
    <property type="project" value="UniProtKB-EC"/>
</dbReference>
<gene>
    <name evidence="5" type="ORF">HNR50_000947</name>
</gene>
<evidence type="ECO:0000256" key="2">
    <source>
        <dbReference type="ARBA" id="ARBA00023002"/>
    </source>
</evidence>
<feature type="domain" description="Alcohol dehydrogenase iron-type/glycerol dehydrogenase GldA" evidence="3">
    <location>
        <begin position="163"/>
        <end position="327"/>
    </location>
</feature>
<dbReference type="InterPro" id="IPR039697">
    <property type="entry name" value="Alcohol_dehydrogenase_Fe"/>
</dbReference>
<accession>A0A841R2Q6</accession>
<dbReference type="InterPro" id="IPR001670">
    <property type="entry name" value="ADH_Fe/GldA"/>
</dbReference>
<dbReference type="PANTHER" id="PTHR11496:SF102">
    <property type="entry name" value="ALCOHOL DEHYDROGENASE 4"/>
    <property type="match status" value="1"/>
</dbReference>
<dbReference type="InterPro" id="IPR056798">
    <property type="entry name" value="ADH_Fe_C"/>
</dbReference>
<evidence type="ECO:0000259" key="4">
    <source>
        <dbReference type="Pfam" id="PF25137"/>
    </source>
</evidence>
<evidence type="ECO:0000256" key="1">
    <source>
        <dbReference type="ARBA" id="ARBA00007358"/>
    </source>
</evidence>
<dbReference type="Gene3D" id="1.20.1090.10">
    <property type="entry name" value="Dehydroquinate synthase-like - alpha domain"/>
    <property type="match status" value="1"/>
</dbReference>
<comment type="similarity">
    <text evidence="1">Belongs to the iron-containing alcohol dehydrogenase family.</text>
</comment>
<keyword evidence="2 5" id="KW-0560">Oxidoreductase</keyword>
<dbReference type="PANTHER" id="PTHR11496">
    <property type="entry name" value="ALCOHOL DEHYDROGENASE"/>
    <property type="match status" value="1"/>
</dbReference>
<dbReference type="EMBL" id="JACHGJ010000001">
    <property type="protein sequence ID" value="MBB6479314.1"/>
    <property type="molecule type" value="Genomic_DNA"/>
</dbReference>
<dbReference type="Pfam" id="PF25137">
    <property type="entry name" value="ADH_Fe_C"/>
    <property type="match status" value="1"/>
</dbReference>
<proteinExistence type="inferred from homology"/>
<evidence type="ECO:0000313" key="6">
    <source>
        <dbReference type="Proteomes" id="UP000587760"/>
    </source>
</evidence>
<reference evidence="5 6" key="1">
    <citation type="submission" date="2020-08" db="EMBL/GenBank/DDBJ databases">
        <title>Genomic Encyclopedia of Type Strains, Phase IV (KMG-IV): sequencing the most valuable type-strain genomes for metagenomic binning, comparative biology and taxonomic classification.</title>
        <authorList>
            <person name="Goeker M."/>
        </authorList>
    </citation>
    <scope>NUCLEOTIDE SEQUENCE [LARGE SCALE GENOMIC DNA]</scope>
    <source>
        <strain evidence="5 6">DSM 2461</strain>
    </source>
</reference>
<dbReference type="Pfam" id="PF00465">
    <property type="entry name" value="Fe-ADH"/>
    <property type="match status" value="1"/>
</dbReference>
<protein>
    <submittedName>
        <fullName evidence="5">Alcohol dehydrogenase</fullName>
        <ecNumber evidence="5">1.1.1.1</ecNumber>
    </submittedName>
</protein>
<dbReference type="CDD" id="cd14865">
    <property type="entry name" value="Fe-ADH-like"/>
    <property type="match status" value="1"/>
</dbReference>
<feature type="domain" description="Fe-containing alcohol dehydrogenase-like C-terminal" evidence="4">
    <location>
        <begin position="341"/>
        <end position="549"/>
    </location>
</feature>
<dbReference type="Gene3D" id="3.40.50.1970">
    <property type="match status" value="1"/>
</dbReference>
<evidence type="ECO:0000313" key="5">
    <source>
        <dbReference type="EMBL" id="MBB6479314.1"/>
    </source>
</evidence>
<dbReference type="EC" id="1.1.1.1" evidence="5"/>
<dbReference type="GO" id="GO:0046872">
    <property type="term" value="F:metal ion binding"/>
    <property type="evidence" value="ECO:0007669"/>
    <property type="project" value="InterPro"/>
</dbReference>
<evidence type="ECO:0000259" key="3">
    <source>
        <dbReference type="Pfam" id="PF00465"/>
    </source>
</evidence>
<name>A0A841R2Q6_9SPIO</name>
<dbReference type="RefSeq" id="WP_184744381.1">
    <property type="nucleotide sequence ID" value="NZ_JACHGJ010000001.1"/>
</dbReference>
<dbReference type="AlphaFoldDB" id="A0A841R2Q6"/>
<sequence length="549" mass="59663">MIREFKAAGTVLWGKAMAAQLVVEMEQQHVKRPVIITEKHNLRKAEKAGKLLTAGYYHSIDLLLVDENHDSYDFLILAGGRSLTDLFRDDPRQKAHFPLSADQINEVSGPHSQFLVVDRALVGGRKPAPGFFRKYAESLTGGLIIDSGMEEIPSSFTYHNKTAVSLGDSSLEKLPRLLSERGIRKPLLLTDRGIVSVGLLDFVTAQLEGRPYALFSEIPPDSRIDIVNSLAELYEKESCDGIIAFGGGSVLDTGKGVWLNVSMGVKDLNSLIGSGFIPTLSIPLIAIPTTSGTGSEVTKVAVISDPEKGRKMLFNSDNLQPDHAILDSRLTASLPPFLTSITGMDAMTHAVEAFTCIAKNPLSDHLAWTAICLIRDHLTGAVEDPGNLEHRRALAAASNMAGSAFSNSMVGLVHTIGHSVGALCHAPHGSCMSVLLPPVLRYNKDTIEPRLSRLLEAVAGKTVYDQTPAEKRADRTIEELHGMNLKLKELTGGRHPSSLKDIKNREGEPLIREEDFNMIAETALGDGSIIYNPVEARKTDILAILKEAY</sequence>
<dbReference type="SUPFAM" id="SSF56796">
    <property type="entry name" value="Dehydroquinate synthase-like"/>
    <property type="match status" value="1"/>
</dbReference>
<comment type="caution">
    <text evidence="5">The sequence shown here is derived from an EMBL/GenBank/DDBJ whole genome shotgun (WGS) entry which is preliminary data.</text>
</comment>
<keyword evidence="6" id="KW-1185">Reference proteome</keyword>